<reference evidence="1" key="1">
    <citation type="journal article" date="2019" name="MBio">
        <title>Virus Genomes from Deep Sea Sediments Expand the Ocean Megavirome and Support Independent Origins of Viral Gigantism.</title>
        <authorList>
            <person name="Backstrom D."/>
            <person name="Yutin N."/>
            <person name="Jorgensen S.L."/>
            <person name="Dharamshi J."/>
            <person name="Homa F."/>
            <person name="Zaremba-Niedwiedzka K."/>
            <person name="Spang A."/>
            <person name="Wolf Y.I."/>
            <person name="Koonin E.V."/>
            <person name="Ettema T.J."/>
        </authorList>
    </citation>
    <scope>NUCLEOTIDE SEQUENCE</scope>
</reference>
<dbReference type="EMBL" id="MK500301">
    <property type="protein sequence ID" value="QBK85034.1"/>
    <property type="molecule type" value="Genomic_DNA"/>
</dbReference>
<name>A0A481YRD8_9VIRU</name>
<sequence>MSLDMLDDMLDTFYDFIYDEIYRFKWNCYNYFMKYGITKIYISVFGITLYTEKYLLKISTWYYEGGCYENGIYHDDSIKTDRLECTYRNIVDKKLEGSEIIWGYSDCCEHGYLKIFNEYIRLHMSWNNGINLRESNIIIDIEKYNNIYTKKQYDIKNIYWEKTYRIKQCKCKTYTADMYYAHNRCCEDLNYIHKEIEYYKYNLENLLLDYLSF</sequence>
<gene>
    <name evidence="1" type="ORF">LCDPAC02_02330</name>
</gene>
<protein>
    <submittedName>
        <fullName evidence="1">Uncharacterized protein</fullName>
    </submittedName>
</protein>
<proteinExistence type="predicted"/>
<organism evidence="1">
    <name type="scientific">Pithovirus LCDPAC02</name>
    <dbReference type="NCBI Taxonomy" id="2506601"/>
    <lineage>
        <taxon>Viruses</taxon>
        <taxon>Pithoviruses</taxon>
    </lineage>
</organism>
<accession>A0A481YRD8</accession>
<evidence type="ECO:0000313" key="1">
    <source>
        <dbReference type="EMBL" id="QBK85034.1"/>
    </source>
</evidence>